<evidence type="ECO:0000256" key="4">
    <source>
        <dbReference type="ARBA" id="ARBA00022989"/>
    </source>
</evidence>
<reference evidence="8" key="1">
    <citation type="submission" date="2020-08" db="EMBL/GenBank/DDBJ databases">
        <authorList>
            <person name="Uke A."/>
            <person name="Chhe C."/>
            <person name="Baramee S."/>
            <person name="Kosugi A."/>
        </authorList>
    </citation>
    <scope>NUCLEOTIDE SEQUENCE</scope>
    <source>
        <strain evidence="8">DA-C8</strain>
    </source>
</reference>
<dbReference type="SUPFAM" id="SSF117892">
    <property type="entry name" value="Band 7/SPFH domain"/>
    <property type="match status" value="1"/>
</dbReference>
<dbReference type="Proteomes" id="UP000654993">
    <property type="component" value="Unassembled WGS sequence"/>
</dbReference>
<comment type="similarity">
    <text evidence="2 6">Belongs to the band 7/mec-2 family. HflK subfamily.</text>
</comment>
<evidence type="ECO:0000313" key="8">
    <source>
        <dbReference type="EMBL" id="GFR37230.1"/>
    </source>
</evidence>
<evidence type="ECO:0000256" key="5">
    <source>
        <dbReference type="ARBA" id="ARBA00023136"/>
    </source>
</evidence>
<feature type="transmembrane region" description="Helical" evidence="6">
    <location>
        <begin position="21"/>
        <end position="42"/>
    </location>
</feature>
<evidence type="ECO:0000256" key="2">
    <source>
        <dbReference type="ARBA" id="ARBA00006971"/>
    </source>
</evidence>
<dbReference type="NCBIfam" id="TIGR01933">
    <property type="entry name" value="hflK"/>
    <property type="match status" value="1"/>
</dbReference>
<proteinExistence type="inferred from homology"/>
<reference evidence="8" key="2">
    <citation type="journal article" date="2021" name="Data Brief">
        <title>Draft genome sequence data of the facultative, thermophilic, xylanolytic bacterium Paenibacillus sp. strain DA-C8.</title>
        <authorList>
            <person name="Chhe C."/>
            <person name="Uke A."/>
            <person name="Baramee S."/>
            <person name="Ungkulpasvich U."/>
            <person name="Tachaapaikoon C."/>
            <person name="Pason P."/>
            <person name="Waeonukul R."/>
            <person name="Ratanakhanokchai K."/>
            <person name="Kosugi A."/>
        </authorList>
    </citation>
    <scope>NUCLEOTIDE SEQUENCE</scope>
    <source>
        <strain evidence="8">DA-C8</strain>
    </source>
</reference>
<keyword evidence="5 6" id="KW-0472">Membrane</keyword>
<dbReference type="InterPro" id="IPR001107">
    <property type="entry name" value="Band_7"/>
</dbReference>
<dbReference type="CDD" id="cd03404">
    <property type="entry name" value="SPFH_HflK"/>
    <property type="match status" value="1"/>
</dbReference>
<dbReference type="PANTHER" id="PTHR43327:SF2">
    <property type="entry name" value="MODULATOR OF FTSH PROTEASE HFLK"/>
    <property type="match status" value="1"/>
</dbReference>
<sequence>MDMDSRQRPDLPQLSPKMIKYIIIAAIALLLLLWGSTMFYTVEEHEKAAVLTFGKYTKTVEEAGLHFKLPSPIEEVVLVPAKIVQRMEIGYREERGQTIIVEDEAYMITGDENIVSADAVVEWQITDVKKYLFNIDNAEQFLRNTAVGAIRSIIGSTQLDFAITEGKAVIQQQAKELLIDTLSKYETGIFVVDLKFQDIEPPPGEVASAFAQVTNAREEKNTKINEANEYRNERIPKARGEAQALIEKAEAQKQSRILNAMGDVAQFNAIYVEYANNPAVTRERLVLETLEKILPNAKIFITDSSGNTVNYLPLNELMRNSRTGGNNN</sequence>
<evidence type="ECO:0000256" key="3">
    <source>
        <dbReference type="ARBA" id="ARBA00022692"/>
    </source>
</evidence>
<dbReference type="RefSeq" id="WP_200965528.1">
    <property type="nucleotide sequence ID" value="NZ_BMAQ01000004.1"/>
</dbReference>
<comment type="subunit">
    <text evidence="6">HflC and HflK may interact to form a multimeric complex.</text>
</comment>
<name>A0A916QAR8_9BACL</name>
<dbReference type="PRINTS" id="PR00721">
    <property type="entry name" value="STOMATIN"/>
</dbReference>
<comment type="caution">
    <text evidence="8">The sequence shown here is derived from an EMBL/GenBank/DDBJ whole genome shotgun (WGS) entry which is preliminary data.</text>
</comment>
<evidence type="ECO:0000256" key="1">
    <source>
        <dbReference type="ARBA" id="ARBA00004370"/>
    </source>
</evidence>
<gene>
    <name evidence="8" type="ORF">PRECH8_05260</name>
</gene>
<keyword evidence="9" id="KW-1185">Reference proteome</keyword>
<keyword evidence="3 6" id="KW-0812">Transmembrane</keyword>
<dbReference type="InterPro" id="IPR050710">
    <property type="entry name" value="Band7/mec-2_domain"/>
</dbReference>
<keyword evidence="4 6" id="KW-1133">Transmembrane helix</keyword>
<comment type="subcellular location">
    <subcellularLocation>
        <location evidence="1 6">Membrane</location>
    </subcellularLocation>
</comment>
<dbReference type="InterPro" id="IPR010201">
    <property type="entry name" value="HflK"/>
</dbReference>
<evidence type="ECO:0000256" key="6">
    <source>
        <dbReference type="RuleBase" id="RU364113"/>
    </source>
</evidence>
<dbReference type="GO" id="GO:0016020">
    <property type="term" value="C:membrane"/>
    <property type="evidence" value="ECO:0007669"/>
    <property type="project" value="UniProtKB-SubCell"/>
</dbReference>
<organism evidence="8 9">
    <name type="scientific">Insulibacter thermoxylanivorax</name>
    <dbReference type="NCBI Taxonomy" id="2749268"/>
    <lineage>
        <taxon>Bacteria</taxon>
        <taxon>Bacillati</taxon>
        <taxon>Bacillota</taxon>
        <taxon>Bacilli</taxon>
        <taxon>Bacillales</taxon>
        <taxon>Paenibacillaceae</taxon>
        <taxon>Insulibacter</taxon>
    </lineage>
</organism>
<evidence type="ECO:0000259" key="7">
    <source>
        <dbReference type="SMART" id="SM00244"/>
    </source>
</evidence>
<accession>A0A916QAR8</accession>
<dbReference type="Gene3D" id="3.30.479.30">
    <property type="entry name" value="Band 7 domain"/>
    <property type="match status" value="1"/>
</dbReference>
<dbReference type="Pfam" id="PF01145">
    <property type="entry name" value="Band_7"/>
    <property type="match status" value="1"/>
</dbReference>
<dbReference type="EMBL" id="BMAQ01000004">
    <property type="protein sequence ID" value="GFR37230.1"/>
    <property type="molecule type" value="Genomic_DNA"/>
</dbReference>
<dbReference type="InterPro" id="IPR001972">
    <property type="entry name" value="Stomatin_HflK_fam"/>
</dbReference>
<feature type="domain" description="Band 7" evidence="7">
    <location>
        <begin position="37"/>
        <end position="214"/>
    </location>
</feature>
<dbReference type="SMART" id="SM00244">
    <property type="entry name" value="PHB"/>
    <property type="match status" value="1"/>
</dbReference>
<dbReference type="PANTHER" id="PTHR43327">
    <property type="entry name" value="STOMATIN-LIKE PROTEIN 2, MITOCHONDRIAL"/>
    <property type="match status" value="1"/>
</dbReference>
<dbReference type="InterPro" id="IPR036013">
    <property type="entry name" value="Band_7/SPFH_dom_sf"/>
</dbReference>
<evidence type="ECO:0000313" key="9">
    <source>
        <dbReference type="Proteomes" id="UP000654993"/>
    </source>
</evidence>
<comment type="function">
    <text evidence="6">HflC and HflK could encode or regulate a protease.</text>
</comment>
<dbReference type="AlphaFoldDB" id="A0A916QAR8"/>
<protein>
    <recommendedName>
        <fullName evidence="6">Protein HflK</fullName>
    </recommendedName>
</protein>